<dbReference type="EMBL" id="AAWS01000048">
    <property type="protein sequence ID" value="EAY25467.1"/>
    <property type="molecule type" value="Genomic_DNA"/>
</dbReference>
<dbReference type="Pfam" id="PF21900">
    <property type="entry name" value="DUF6920"/>
    <property type="match status" value="1"/>
</dbReference>
<evidence type="ECO:0000313" key="2">
    <source>
        <dbReference type="Proteomes" id="UP000004095"/>
    </source>
</evidence>
<dbReference type="Proteomes" id="UP000004095">
    <property type="component" value="Unassembled WGS sequence"/>
</dbReference>
<comment type="caution">
    <text evidence="1">The sequence shown here is derived from an EMBL/GenBank/DDBJ whole genome shotgun (WGS) entry which is preliminary data.</text>
</comment>
<keyword evidence="2" id="KW-1185">Reference proteome</keyword>
<gene>
    <name evidence="1" type="ORF">M23134_00821</name>
</gene>
<sequence>MLRGSTNISQKVITEKDISSLPAVVQKWLVNVGVIGKKPVTSVRLTQDLQLKMTPEQSEWNNGVAEQYITVQPPAFNWSIKTRMGVMGVVGRDKFENGQGEMIIKLMSLVSVADAKQNEKVDQATLQRYLAEIVWYPTASLSPYIVWEQIGDNAAKATMSVHKTKGTGVFYFDDHGNFLKFTAPRYKDLKDKEPKLWTVAAIKTEERNGVKIPVELKADWELDNGNWTWLKLKIKDIDYNVKETPTVGNMYAK</sequence>
<organism evidence="1 2">
    <name type="scientific">Microscilla marina ATCC 23134</name>
    <dbReference type="NCBI Taxonomy" id="313606"/>
    <lineage>
        <taxon>Bacteria</taxon>
        <taxon>Pseudomonadati</taxon>
        <taxon>Bacteroidota</taxon>
        <taxon>Cytophagia</taxon>
        <taxon>Cytophagales</taxon>
        <taxon>Microscillaceae</taxon>
        <taxon>Microscilla</taxon>
    </lineage>
</organism>
<dbReference type="AlphaFoldDB" id="A1ZVY5"/>
<accession>A1ZVY5</accession>
<reference evidence="1 2" key="1">
    <citation type="submission" date="2007-01" db="EMBL/GenBank/DDBJ databases">
        <authorList>
            <person name="Haygood M."/>
            <person name="Podell S."/>
            <person name="Anderson C."/>
            <person name="Hopkinson B."/>
            <person name="Roe K."/>
            <person name="Barbeau K."/>
            <person name="Gaasterland T."/>
            <person name="Ferriera S."/>
            <person name="Johnson J."/>
            <person name="Kravitz S."/>
            <person name="Beeson K."/>
            <person name="Sutton G."/>
            <person name="Rogers Y.-H."/>
            <person name="Friedman R."/>
            <person name="Frazier M."/>
            <person name="Venter J.C."/>
        </authorList>
    </citation>
    <scope>NUCLEOTIDE SEQUENCE [LARGE SCALE GENOMIC DNA]</scope>
    <source>
        <strain evidence="1 2">ATCC 23134</strain>
    </source>
</reference>
<proteinExistence type="predicted"/>
<protein>
    <submittedName>
        <fullName evidence="1">Uncharacterized protein</fullName>
    </submittedName>
</protein>
<name>A1ZVY5_MICM2</name>
<dbReference type="eggNOG" id="ENOG502ZA6T">
    <property type="taxonomic scope" value="Bacteria"/>
</dbReference>
<evidence type="ECO:0000313" key="1">
    <source>
        <dbReference type="EMBL" id="EAY25467.1"/>
    </source>
</evidence>
<dbReference type="InterPro" id="IPR054213">
    <property type="entry name" value="DUF6920"/>
</dbReference>